<keyword evidence="5" id="KW-1185">Reference proteome</keyword>
<evidence type="ECO:0000256" key="1">
    <source>
        <dbReference type="ARBA" id="ARBA00010148"/>
    </source>
</evidence>
<reference evidence="4 5" key="1">
    <citation type="submission" date="2012-01" db="EMBL/GenBank/DDBJ databases">
        <title>The Genome Sequence of Facklamia languida CCUG 37842.</title>
        <authorList>
            <consortium name="The Broad Institute Genome Sequencing Platform"/>
            <person name="Earl A."/>
            <person name="Ward D."/>
            <person name="Feldgarden M."/>
            <person name="Gevers D."/>
            <person name="Huys G."/>
            <person name="Young S.K."/>
            <person name="Zeng Q."/>
            <person name="Gargeya S."/>
            <person name="Fitzgerald M."/>
            <person name="Haas B."/>
            <person name="Abouelleil A."/>
            <person name="Alvarado L."/>
            <person name="Arachchi H.M."/>
            <person name="Berlin A."/>
            <person name="Chapman S.B."/>
            <person name="Gearin G."/>
            <person name="Goldberg J."/>
            <person name="Griggs A."/>
            <person name="Gujja S."/>
            <person name="Hansen M."/>
            <person name="Heiman D."/>
            <person name="Howarth C."/>
            <person name="Larimer J."/>
            <person name="Lui A."/>
            <person name="MacDonald P.J.P."/>
            <person name="McCowen C."/>
            <person name="Montmayeur A."/>
            <person name="Murphy C."/>
            <person name="Neiman D."/>
            <person name="Pearson M."/>
            <person name="Priest M."/>
            <person name="Roberts A."/>
            <person name="Saif S."/>
            <person name="Shea T."/>
            <person name="Sisk P."/>
            <person name="Stolte C."/>
            <person name="Sykes S."/>
            <person name="Wortman J."/>
            <person name="Nusbaum C."/>
            <person name="Birren B."/>
        </authorList>
    </citation>
    <scope>NUCLEOTIDE SEQUENCE [LARGE SCALE GENOMIC DNA]</scope>
    <source>
        <strain evidence="4 5">CCUG 37842</strain>
    </source>
</reference>
<comment type="caution">
    <text evidence="4">The sequence shown here is derived from an EMBL/GenBank/DDBJ whole genome shotgun (WGS) entry which is preliminary data.</text>
</comment>
<keyword evidence="2" id="KW-0813">Transport</keyword>
<evidence type="ECO:0008006" key="6">
    <source>
        <dbReference type="Google" id="ProtNLM"/>
    </source>
</evidence>
<dbReference type="PATRIC" id="fig|883113.3.peg.885"/>
<comment type="similarity">
    <text evidence="1">Belongs to the V-ATPase F subunit family.</text>
</comment>
<proteinExistence type="inferred from homology"/>
<dbReference type="AlphaFoldDB" id="H3NJ51"/>
<dbReference type="GO" id="GO:0046961">
    <property type="term" value="F:proton-transporting ATPase activity, rotational mechanism"/>
    <property type="evidence" value="ECO:0007669"/>
    <property type="project" value="InterPro"/>
</dbReference>
<accession>H3NJ51</accession>
<dbReference type="Gene3D" id="3.40.50.10580">
    <property type="entry name" value="ATPase, V1 complex, subunit F"/>
    <property type="match status" value="1"/>
</dbReference>
<evidence type="ECO:0000313" key="5">
    <source>
        <dbReference type="Proteomes" id="UP000006190"/>
    </source>
</evidence>
<dbReference type="RefSeq" id="WP_006309010.1">
    <property type="nucleotide sequence ID" value="NZ_JH601133.1"/>
</dbReference>
<dbReference type="SUPFAM" id="SSF159468">
    <property type="entry name" value="AtpF-like"/>
    <property type="match status" value="1"/>
</dbReference>
<gene>
    <name evidence="4" type="ORF">HMPREF9708_00890</name>
</gene>
<evidence type="ECO:0000256" key="2">
    <source>
        <dbReference type="ARBA" id="ARBA00022448"/>
    </source>
</evidence>
<protein>
    <recommendedName>
        <fullName evidence="6">V-type ATP synthase subunit F</fullName>
    </recommendedName>
</protein>
<dbReference type="Pfam" id="PF01990">
    <property type="entry name" value="ATP-synt_F"/>
    <property type="match status" value="1"/>
</dbReference>
<dbReference type="STRING" id="883113.HMPREF9708_00890"/>
<dbReference type="InterPro" id="IPR008218">
    <property type="entry name" value="ATPase_V1-cplx_f_g_su"/>
</dbReference>
<name>H3NJ51_9LACT</name>
<dbReference type="EMBL" id="AGEG01000010">
    <property type="protein sequence ID" value="EHR37132.1"/>
    <property type="molecule type" value="Genomic_DNA"/>
</dbReference>
<evidence type="ECO:0000256" key="3">
    <source>
        <dbReference type="ARBA" id="ARBA00023065"/>
    </source>
</evidence>
<keyword evidence="3" id="KW-0406">Ion transport</keyword>
<sequence>MAYKIAVVGNRDVVLAFKLLGFEVYPAATGEGARKVIQQLAEEDFGVILITENIAQEIPDTISYYDTVPTPALILIPTHQGSQGIGMAKVNANVEKAIGQNIL</sequence>
<dbReference type="Proteomes" id="UP000006190">
    <property type="component" value="Unassembled WGS sequence"/>
</dbReference>
<dbReference type="OrthoDB" id="5311at2"/>
<evidence type="ECO:0000313" key="4">
    <source>
        <dbReference type="EMBL" id="EHR37132.1"/>
    </source>
</evidence>
<dbReference type="InterPro" id="IPR036906">
    <property type="entry name" value="ATPase_V1_fsu_sf"/>
</dbReference>
<dbReference type="HOGENOM" id="CLU_135754_1_0_9"/>
<organism evidence="4 5">
    <name type="scientific">Facklamia languida CCUG 37842</name>
    <dbReference type="NCBI Taxonomy" id="883113"/>
    <lineage>
        <taxon>Bacteria</taxon>
        <taxon>Bacillati</taxon>
        <taxon>Bacillota</taxon>
        <taxon>Bacilli</taxon>
        <taxon>Lactobacillales</taxon>
        <taxon>Aerococcaceae</taxon>
        <taxon>Facklamia</taxon>
    </lineage>
</organism>
<dbReference type="eggNOG" id="COG1436">
    <property type="taxonomic scope" value="Bacteria"/>
</dbReference>
<dbReference type="NCBIfam" id="NF002384">
    <property type="entry name" value="PRK01395.1"/>
    <property type="match status" value="1"/>
</dbReference>